<dbReference type="AlphaFoldDB" id="A0A3B0TSX5"/>
<sequence length="145" mass="16072">ANYYHIAPALVWKGLTATVAYEVLGSDNSKASFRTPLATLHKWNGWADKFLTTPAAGLQDFYVDLTYKVNGLGENFSLLNGILTKFQYHDFSADDTGADYGKEWGLFAKKALNDHVTVSAKYANYKADTVSVDTQKLTFDVGIKF</sequence>
<evidence type="ECO:0000313" key="1">
    <source>
        <dbReference type="EMBL" id="VAW15339.1"/>
    </source>
</evidence>
<dbReference type="EMBL" id="UOEN01000263">
    <property type="protein sequence ID" value="VAW15339.1"/>
    <property type="molecule type" value="Genomic_DNA"/>
</dbReference>
<protein>
    <submittedName>
        <fullName evidence="1">Uncharacterized protein</fullName>
    </submittedName>
</protein>
<reference evidence="1" key="1">
    <citation type="submission" date="2018-06" db="EMBL/GenBank/DDBJ databases">
        <authorList>
            <person name="Zhirakovskaya E."/>
        </authorList>
    </citation>
    <scope>NUCLEOTIDE SEQUENCE</scope>
</reference>
<proteinExistence type="predicted"/>
<feature type="non-terminal residue" evidence="1">
    <location>
        <position position="1"/>
    </location>
</feature>
<gene>
    <name evidence="1" type="ORF">MNBD_BACTEROID05-497</name>
</gene>
<organism evidence="1">
    <name type="scientific">hydrothermal vent metagenome</name>
    <dbReference type="NCBI Taxonomy" id="652676"/>
    <lineage>
        <taxon>unclassified sequences</taxon>
        <taxon>metagenomes</taxon>
        <taxon>ecological metagenomes</taxon>
    </lineage>
</organism>
<name>A0A3B0TSX5_9ZZZZ</name>
<accession>A0A3B0TSX5</accession>